<keyword evidence="1 4" id="KW-0349">Heme</keyword>
<feature type="binding site" description="axial binding residue" evidence="5">
    <location>
        <position position="59"/>
    </location>
    <ligand>
        <name>heme c</name>
        <dbReference type="ChEBI" id="CHEBI:61717"/>
        <label>1</label>
    </ligand>
    <ligandPart>
        <name>Fe</name>
        <dbReference type="ChEBI" id="CHEBI:18248"/>
    </ligandPart>
</feature>
<keyword evidence="6" id="KW-0732">Signal</keyword>
<feature type="binding site" description="covalent" evidence="4">
    <location>
        <position position="160"/>
    </location>
    <ligand>
        <name>heme c</name>
        <dbReference type="ChEBI" id="CHEBI:61717"/>
        <label>2</label>
    </ligand>
</feature>
<dbReference type="InterPro" id="IPR050597">
    <property type="entry name" value="Cytochrome_c_Oxidase_Subunit"/>
</dbReference>
<evidence type="ECO:0000259" key="7">
    <source>
        <dbReference type="PROSITE" id="PS51007"/>
    </source>
</evidence>
<dbReference type="PANTHER" id="PTHR33751">
    <property type="entry name" value="CBB3-TYPE CYTOCHROME C OXIDASE SUBUNIT FIXP"/>
    <property type="match status" value="1"/>
</dbReference>
<accession>A0A1H8LA45</accession>
<dbReference type="GO" id="GO:0020037">
    <property type="term" value="F:heme binding"/>
    <property type="evidence" value="ECO:0007669"/>
    <property type="project" value="InterPro"/>
</dbReference>
<feature type="binding site" description="axial binding residue" evidence="5">
    <location>
        <position position="99"/>
    </location>
    <ligand>
        <name>heme c</name>
        <dbReference type="ChEBI" id="CHEBI:61717"/>
        <label>1</label>
    </ligand>
    <ligandPart>
        <name>Fe</name>
        <dbReference type="ChEBI" id="CHEBI:18248"/>
    </ligandPart>
</feature>
<dbReference type="Gene3D" id="1.10.760.10">
    <property type="entry name" value="Cytochrome c-like domain"/>
    <property type="match status" value="2"/>
</dbReference>
<feature type="binding site" description="axial binding residue" evidence="5">
    <location>
        <position position="161"/>
    </location>
    <ligand>
        <name>heme c</name>
        <dbReference type="ChEBI" id="CHEBI:61717"/>
        <label>2</label>
    </ligand>
    <ligandPart>
        <name>Fe</name>
        <dbReference type="ChEBI" id="CHEBI:18248"/>
    </ligandPart>
</feature>
<dbReference type="GO" id="GO:0009055">
    <property type="term" value="F:electron transfer activity"/>
    <property type="evidence" value="ECO:0007669"/>
    <property type="project" value="InterPro"/>
</dbReference>
<keyword evidence="2 5" id="KW-0479">Metal-binding</keyword>
<dbReference type="PROSITE" id="PS51007">
    <property type="entry name" value="CYTC"/>
    <property type="match status" value="1"/>
</dbReference>
<dbReference type="SUPFAM" id="SSF46626">
    <property type="entry name" value="Cytochrome c"/>
    <property type="match status" value="2"/>
</dbReference>
<reference evidence="8 9" key="1">
    <citation type="submission" date="2016-10" db="EMBL/GenBank/DDBJ databases">
        <authorList>
            <person name="de Groot N.N."/>
        </authorList>
    </citation>
    <scope>NUCLEOTIDE SEQUENCE [LARGE SCALE GENOMIC DNA]</scope>
    <source>
        <strain evidence="8 9">Nl18</strain>
    </source>
</reference>
<dbReference type="InterPro" id="IPR009056">
    <property type="entry name" value="Cyt_c-like_dom"/>
</dbReference>
<evidence type="ECO:0000256" key="1">
    <source>
        <dbReference type="ARBA" id="ARBA00022617"/>
    </source>
</evidence>
<protein>
    <submittedName>
        <fullName evidence="8">Cytochrome c553</fullName>
    </submittedName>
</protein>
<keyword evidence="3 5" id="KW-0408">Iron</keyword>
<evidence type="ECO:0000256" key="5">
    <source>
        <dbReference type="PIRSR" id="PIRSR000005-2"/>
    </source>
</evidence>
<evidence type="ECO:0000256" key="3">
    <source>
        <dbReference type="ARBA" id="ARBA00023004"/>
    </source>
</evidence>
<comment type="PTM">
    <text evidence="4">Binds 2 heme c groups covalently per subunit.</text>
</comment>
<evidence type="ECO:0000256" key="6">
    <source>
        <dbReference type="SAM" id="SignalP"/>
    </source>
</evidence>
<dbReference type="GO" id="GO:0005506">
    <property type="term" value="F:iron ion binding"/>
    <property type="evidence" value="ECO:0007669"/>
    <property type="project" value="InterPro"/>
</dbReference>
<organism evidence="8 9">
    <name type="scientific">Nitrosospira multiformis</name>
    <dbReference type="NCBI Taxonomy" id="1231"/>
    <lineage>
        <taxon>Bacteria</taxon>
        <taxon>Pseudomonadati</taxon>
        <taxon>Pseudomonadota</taxon>
        <taxon>Betaproteobacteria</taxon>
        <taxon>Nitrosomonadales</taxon>
        <taxon>Nitrosomonadaceae</taxon>
        <taxon>Nitrosospira</taxon>
    </lineage>
</organism>
<evidence type="ECO:0000313" key="9">
    <source>
        <dbReference type="Proteomes" id="UP000183898"/>
    </source>
</evidence>
<gene>
    <name evidence="8" type="ORF">SAMN05216404_11037</name>
</gene>
<feature type="binding site" description="covalent" evidence="4">
    <location>
        <position position="58"/>
    </location>
    <ligand>
        <name>heme c</name>
        <dbReference type="ChEBI" id="CHEBI:61717"/>
        <label>1</label>
    </ligand>
</feature>
<feature type="signal peptide" evidence="6">
    <location>
        <begin position="1"/>
        <end position="27"/>
    </location>
</feature>
<evidence type="ECO:0000256" key="4">
    <source>
        <dbReference type="PIRSR" id="PIRSR000005-1"/>
    </source>
</evidence>
<evidence type="ECO:0000313" key="8">
    <source>
        <dbReference type="EMBL" id="SEO02015.1"/>
    </source>
</evidence>
<dbReference type="RefSeq" id="WP_368086240.1">
    <property type="nucleotide sequence ID" value="NZ_FOCT01000010.1"/>
</dbReference>
<feature type="domain" description="Cytochrome c" evidence="7">
    <location>
        <begin position="143"/>
        <end position="227"/>
    </location>
</feature>
<feature type="binding site" description="covalent" evidence="4">
    <location>
        <position position="157"/>
    </location>
    <ligand>
        <name>heme c</name>
        <dbReference type="ChEBI" id="CHEBI:61717"/>
        <label>2</label>
    </ligand>
</feature>
<dbReference type="GO" id="GO:0042597">
    <property type="term" value="C:periplasmic space"/>
    <property type="evidence" value="ECO:0007669"/>
    <property type="project" value="InterPro"/>
</dbReference>
<feature type="binding site" description="axial binding residue" evidence="5">
    <location>
        <position position="204"/>
    </location>
    <ligand>
        <name>heme c</name>
        <dbReference type="ChEBI" id="CHEBI:61717"/>
        <label>2</label>
    </ligand>
    <ligandPart>
        <name>Fe</name>
        <dbReference type="ChEBI" id="CHEBI:18248"/>
    </ligandPart>
</feature>
<dbReference type="PIRSF" id="PIRSF000005">
    <property type="entry name" value="Cytochrome_c4"/>
    <property type="match status" value="1"/>
</dbReference>
<sequence>MRQFISLLFIAAALSGVSGVSSVMATASDGIASSSAGPAMPVTVPDTMAERVKPCTVCHGQADRVGRDAYYPRIAGKPEGYLFNQLRDFRDGRRYYRPMTLLLANVSDEYLREMAAYFSALRQPYPPPEQVISSPTEIRQAQKLIQQGDATRDIPACIECHGKQLMGTAPFIPGLLGLPRIYIAAQFGAWKNGGVMRGQESNCMSDIARQLTIKETNAVAAWLAAQPVPENAEPADVLSPEMVQRCGSIVQRSADR</sequence>
<name>A0A1H8LA45_9PROT</name>
<dbReference type="Proteomes" id="UP000183898">
    <property type="component" value="Unassembled WGS sequence"/>
</dbReference>
<feature type="chain" id="PRO_5010227583" evidence="6">
    <location>
        <begin position="28"/>
        <end position="256"/>
    </location>
</feature>
<dbReference type="InterPro" id="IPR036909">
    <property type="entry name" value="Cyt_c-like_dom_sf"/>
</dbReference>
<proteinExistence type="predicted"/>
<dbReference type="PANTHER" id="PTHR33751:SF11">
    <property type="entry name" value="BLL4483 PROTEIN"/>
    <property type="match status" value="1"/>
</dbReference>
<dbReference type="EMBL" id="FOCT01000010">
    <property type="protein sequence ID" value="SEO02015.1"/>
    <property type="molecule type" value="Genomic_DNA"/>
</dbReference>
<dbReference type="InterPro" id="IPR024167">
    <property type="entry name" value="Cytochrome_c4-like"/>
</dbReference>
<feature type="binding site" description="covalent" evidence="4">
    <location>
        <position position="55"/>
    </location>
    <ligand>
        <name>heme c</name>
        <dbReference type="ChEBI" id="CHEBI:61717"/>
        <label>1</label>
    </ligand>
</feature>
<evidence type="ECO:0000256" key="2">
    <source>
        <dbReference type="ARBA" id="ARBA00022723"/>
    </source>
</evidence>
<dbReference type="AlphaFoldDB" id="A0A1H8LA45"/>